<dbReference type="InterPro" id="IPR055768">
    <property type="entry name" value="DUF7344"/>
</dbReference>
<evidence type="ECO:0000259" key="1">
    <source>
        <dbReference type="Pfam" id="PF24035"/>
    </source>
</evidence>
<feature type="domain" description="DUF7344" evidence="1">
    <location>
        <begin position="11"/>
        <end position="80"/>
    </location>
</feature>
<accession>A0ABU2FYH3</accession>
<sequence length="122" mass="12827">MDQRATASGPLSRSRRLTALVVLREHGAAMTPAELAAAVARRESGRSPSTVENGHVERVLLSLRRSHLPALSDAGLLTRDGVSDPDAEERVGLAADAVDADARRVLDAVFASDAEDESATEA</sequence>
<gene>
    <name evidence="2" type="ORF">NDI79_05230</name>
</gene>
<evidence type="ECO:0000313" key="3">
    <source>
        <dbReference type="Proteomes" id="UP001254813"/>
    </source>
</evidence>
<organism evidence="2 3">
    <name type="scientific">Halogeometricum luteum</name>
    <dbReference type="NCBI Taxonomy" id="2950537"/>
    <lineage>
        <taxon>Archaea</taxon>
        <taxon>Methanobacteriati</taxon>
        <taxon>Methanobacteriota</taxon>
        <taxon>Stenosarchaea group</taxon>
        <taxon>Halobacteria</taxon>
        <taxon>Halobacteriales</taxon>
        <taxon>Haloferacaceae</taxon>
        <taxon>Halogeometricum</taxon>
    </lineage>
</organism>
<dbReference type="Proteomes" id="UP001254813">
    <property type="component" value="Unassembled WGS sequence"/>
</dbReference>
<comment type="caution">
    <text evidence="2">The sequence shown here is derived from an EMBL/GenBank/DDBJ whole genome shotgun (WGS) entry which is preliminary data.</text>
</comment>
<dbReference type="RefSeq" id="WP_310927383.1">
    <property type="nucleotide sequence ID" value="NZ_JAMQOQ010000001.1"/>
</dbReference>
<proteinExistence type="predicted"/>
<protein>
    <recommendedName>
        <fullName evidence="1">DUF7344 domain-containing protein</fullName>
    </recommendedName>
</protein>
<reference evidence="2 3" key="1">
    <citation type="submission" date="2022-06" db="EMBL/GenBank/DDBJ databases">
        <title>Halogeometricum sp. a new haloarchaeum isolate from saline soil.</title>
        <authorList>
            <person name="Strakova D."/>
            <person name="Galisteo C."/>
            <person name="Sanchez-Porro C."/>
            <person name="Ventosa A."/>
        </authorList>
    </citation>
    <scope>NUCLEOTIDE SEQUENCE [LARGE SCALE GENOMIC DNA]</scope>
    <source>
        <strain evidence="3">S3BR25-2</strain>
    </source>
</reference>
<evidence type="ECO:0000313" key="2">
    <source>
        <dbReference type="EMBL" id="MDS0293577.1"/>
    </source>
</evidence>
<keyword evidence="3" id="KW-1185">Reference proteome</keyword>
<dbReference type="EMBL" id="JAMQOQ010000001">
    <property type="protein sequence ID" value="MDS0293577.1"/>
    <property type="molecule type" value="Genomic_DNA"/>
</dbReference>
<dbReference type="Pfam" id="PF24035">
    <property type="entry name" value="DUF7344"/>
    <property type="match status" value="1"/>
</dbReference>
<name>A0ABU2FYH3_9EURY</name>